<gene>
    <name evidence="3" type="ORF">M0813_25032</name>
</gene>
<reference evidence="3" key="1">
    <citation type="submission" date="2022-08" db="EMBL/GenBank/DDBJ databases">
        <title>Novel sulfate-reducing endosymbionts in the free-living metamonad Anaeramoeba.</title>
        <authorList>
            <person name="Jerlstrom-Hultqvist J."/>
            <person name="Cepicka I."/>
            <person name="Gallot-Lavallee L."/>
            <person name="Salas-Leiva D."/>
            <person name="Curtis B.A."/>
            <person name="Zahonova K."/>
            <person name="Pipaliya S."/>
            <person name="Dacks J."/>
            <person name="Roger A.J."/>
        </authorList>
    </citation>
    <scope>NUCLEOTIDE SEQUENCE</scope>
    <source>
        <strain evidence="3">Schooner1</strain>
    </source>
</reference>
<keyword evidence="1" id="KW-0472">Membrane</keyword>
<keyword evidence="1" id="KW-0812">Transmembrane</keyword>
<dbReference type="Proteomes" id="UP001150062">
    <property type="component" value="Unassembled WGS sequence"/>
</dbReference>
<keyword evidence="1" id="KW-1133">Transmembrane helix</keyword>
<accession>A0ABQ8Y4R4</accession>
<evidence type="ECO:0000259" key="2">
    <source>
        <dbReference type="PROSITE" id="PS50192"/>
    </source>
</evidence>
<feature type="domain" description="T-SNARE coiled-coil homology" evidence="2">
    <location>
        <begin position="138"/>
        <end position="200"/>
    </location>
</feature>
<feature type="transmembrane region" description="Helical" evidence="1">
    <location>
        <begin position="209"/>
        <end position="229"/>
    </location>
</feature>
<proteinExistence type="predicted"/>
<organism evidence="3 4">
    <name type="scientific">Anaeramoeba flamelloides</name>
    <dbReference type="NCBI Taxonomy" id="1746091"/>
    <lineage>
        <taxon>Eukaryota</taxon>
        <taxon>Metamonada</taxon>
        <taxon>Anaeramoebidae</taxon>
        <taxon>Anaeramoeba</taxon>
    </lineage>
</organism>
<dbReference type="SUPFAM" id="SSF58038">
    <property type="entry name" value="SNARE fusion complex"/>
    <property type="match status" value="1"/>
</dbReference>
<protein>
    <submittedName>
        <fullName evidence="3">Syntaxin-51-related</fullName>
    </submittedName>
</protein>
<keyword evidence="4" id="KW-1185">Reference proteome</keyword>
<dbReference type="InterPro" id="IPR000727">
    <property type="entry name" value="T_SNARE_dom"/>
</dbReference>
<evidence type="ECO:0000256" key="1">
    <source>
        <dbReference type="SAM" id="Phobius"/>
    </source>
</evidence>
<evidence type="ECO:0000313" key="4">
    <source>
        <dbReference type="Proteomes" id="UP001150062"/>
    </source>
</evidence>
<evidence type="ECO:0000313" key="3">
    <source>
        <dbReference type="EMBL" id="KAJ6239570.1"/>
    </source>
</evidence>
<dbReference type="EMBL" id="JAOAOG010000221">
    <property type="protein sequence ID" value="KAJ6239570.1"/>
    <property type="molecule type" value="Genomic_DNA"/>
</dbReference>
<dbReference type="Gene3D" id="1.20.5.110">
    <property type="match status" value="1"/>
</dbReference>
<name>A0ABQ8Y4R4_9EUKA</name>
<sequence length="239" mass="28293">MQQNEKWLVFYEELEIKIQTTKSQIENKKQQEKVNQFNSRQNITIRKSLTEIQTLTSKLFQDLKEMNSDLKKYRLTPVEYKRRKKNLQDKKRDFKKLQQDFATQPIEALGAKKWKDSLRKETLETQGFNNDELMEIDNASLEKQEDYLDQISVSVQRQTEIATTLNEELDEESYLLDGLDKGMTNIKPKMIKNTKKVSKYAKVSKMKGLICLVIFLILLLSFLLFLLFTERGAKFLKKF</sequence>
<dbReference type="PROSITE" id="PS50192">
    <property type="entry name" value="T_SNARE"/>
    <property type="match status" value="1"/>
</dbReference>
<comment type="caution">
    <text evidence="3">The sequence shown here is derived from an EMBL/GenBank/DDBJ whole genome shotgun (WGS) entry which is preliminary data.</text>
</comment>